<evidence type="ECO:0000256" key="1">
    <source>
        <dbReference type="SAM" id="MobiDB-lite"/>
    </source>
</evidence>
<dbReference type="Proteomes" id="UP000274515">
    <property type="component" value="Unassembled WGS sequence"/>
</dbReference>
<proteinExistence type="predicted"/>
<dbReference type="AlphaFoldDB" id="A0A426JWP9"/>
<protein>
    <submittedName>
        <fullName evidence="2">DUF397 domain-containing protein</fullName>
    </submittedName>
</protein>
<gene>
    <name evidence="2" type="ORF">EIL87_09875</name>
</gene>
<sequence>MTAEPAGGRTPSRSRESGSRIEVLPSRSGAIVRDVSRRSCITTSAEQWQAFVAVVKTGRFDR</sequence>
<feature type="region of interest" description="Disordered" evidence="1">
    <location>
        <begin position="1"/>
        <end position="23"/>
    </location>
</feature>
<reference evidence="2 3" key="1">
    <citation type="submission" date="2018-11" db="EMBL/GenBank/DDBJ databases">
        <title>Saccharopolyspora rhizosphaerae sp. nov., an actinomycete isolated from rhizosphere soil in Thailand.</title>
        <authorList>
            <person name="Intra B."/>
            <person name="Euanorasetr J."/>
            <person name="Take A."/>
            <person name="Inahashi Y."/>
            <person name="Mori M."/>
            <person name="Panbangred W."/>
            <person name="Matsumoto A."/>
        </authorList>
    </citation>
    <scope>NUCLEOTIDE SEQUENCE [LARGE SCALE GENOMIC DNA]</scope>
    <source>
        <strain evidence="2 3">H219</strain>
    </source>
</reference>
<comment type="caution">
    <text evidence="2">The sequence shown here is derived from an EMBL/GenBank/DDBJ whole genome shotgun (WGS) entry which is preliminary data.</text>
</comment>
<evidence type="ECO:0000313" key="2">
    <source>
        <dbReference type="EMBL" id="RRO17587.1"/>
    </source>
</evidence>
<evidence type="ECO:0000313" key="3">
    <source>
        <dbReference type="Proteomes" id="UP000274515"/>
    </source>
</evidence>
<organism evidence="2 3">
    <name type="scientific">Saccharopolyspora rhizosphaerae</name>
    <dbReference type="NCBI Taxonomy" id="2492662"/>
    <lineage>
        <taxon>Bacteria</taxon>
        <taxon>Bacillati</taxon>
        <taxon>Actinomycetota</taxon>
        <taxon>Actinomycetes</taxon>
        <taxon>Pseudonocardiales</taxon>
        <taxon>Pseudonocardiaceae</taxon>
        <taxon>Saccharopolyspora</taxon>
    </lineage>
</organism>
<accession>A0A426JWP9</accession>
<name>A0A426JWP9_9PSEU</name>
<dbReference type="EMBL" id="RSAA01000008">
    <property type="protein sequence ID" value="RRO17587.1"/>
    <property type="molecule type" value="Genomic_DNA"/>
</dbReference>
<keyword evidence="3" id="KW-1185">Reference proteome</keyword>